<accession>A0A2H0QVM0</accession>
<protein>
    <submittedName>
        <fullName evidence="2">Uncharacterized protein</fullName>
    </submittedName>
</protein>
<sequence length="155" mass="17004">MNKATITTIIVIMGLLLLGWLLFWRNGGPEVPVVEENDDTQIEDSGVLITAKHEFSDGTHVVAGEVNLPTPCHILNVNPVVTRGTDPDQVIIEFEVTTQAEACAQVITPTRFKVDFEAEKDAEITATWNGMRADLNLIPVAEGESLDDFEIFIKG</sequence>
<dbReference type="EMBL" id="PCXL01000013">
    <property type="protein sequence ID" value="PIR38006.1"/>
    <property type="molecule type" value="Genomic_DNA"/>
</dbReference>
<evidence type="ECO:0000256" key="1">
    <source>
        <dbReference type="SAM" id="Phobius"/>
    </source>
</evidence>
<gene>
    <name evidence="2" type="ORF">COV34_02875</name>
</gene>
<reference evidence="2 3" key="1">
    <citation type="submission" date="2017-09" db="EMBL/GenBank/DDBJ databases">
        <title>Depth-based differentiation of microbial function through sediment-hosted aquifers and enrichment of novel symbionts in the deep terrestrial subsurface.</title>
        <authorList>
            <person name="Probst A.J."/>
            <person name="Ladd B."/>
            <person name="Jarett J.K."/>
            <person name="Geller-Mcgrath D.E."/>
            <person name="Sieber C.M."/>
            <person name="Emerson J.B."/>
            <person name="Anantharaman K."/>
            <person name="Thomas B.C."/>
            <person name="Malmstrom R."/>
            <person name="Stieglmeier M."/>
            <person name="Klingl A."/>
            <person name="Woyke T."/>
            <person name="Ryan C.M."/>
            <person name="Banfield J.F."/>
        </authorList>
    </citation>
    <scope>NUCLEOTIDE SEQUENCE [LARGE SCALE GENOMIC DNA]</scope>
    <source>
        <strain evidence="2">CG10_big_fil_rev_8_21_14_0_10_42_12</strain>
    </source>
</reference>
<dbReference type="AlphaFoldDB" id="A0A2H0QVM0"/>
<keyword evidence="1" id="KW-0812">Transmembrane</keyword>
<proteinExistence type="predicted"/>
<keyword evidence="1" id="KW-1133">Transmembrane helix</keyword>
<keyword evidence="1" id="KW-0472">Membrane</keyword>
<comment type="caution">
    <text evidence="2">The sequence shown here is derived from an EMBL/GenBank/DDBJ whole genome shotgun (WGS) entry which is preliminary data.</text>
</comment>
<feature type="transmembrane region" description="Helical" evidence="1">
    <location>
        <begin position="6"/>
        <end position="24"/>
    </location>
</feature>
<name>A0A2H0QVM0_9BACT</name>
<evidence type="ECO:0000313" key="2">
    <source>
        <dbReference type="EMBL" id="PIR38006.1"/>
    </source>
</evidence>
<dbReference type="Proteomes" id="UP000231333">
    <property type="component" value="Unassembled WGS sequence"/>
</dbReference>
<evidence type="ECO:0000313" key="3">
    <source>
        <dbReference type="Proteomes" id="UP000231333"/>
    </source>
</evidence>
<organism evidence="2 3">
    <name type="scientific">Candidatus Zambryskibacteria bacterium CG10_big_fil_rev_8_21_14_0_10_42_12</name>
    <dbReference type="NCBI Taxonomy" id="1975115"/>
    <lineage>
        <taxon>Bacteria</taxon>
        <taxon>Candidatus Zambryskiibacteriota</taxon>
    </lineage>
</organism>